<sequence length="141" mass="14963">MIQASLQDFCNRMVAKGTITRDDVNELIREILPEGLACRDEADMLIGLDRAVRGADPAFGDVLTAVLVDFAVWGERPTGHIDAEIARWLAGSLSVGGGPTPLGTRIAREVIREAQSSHELLLACALGGSACIPAVTRRLAA</sequence>
<protein>
    <recommendedName>
        <fullName evidence="3">Thymidine phosphorylase</fullName>
    </recommendedName>
</protein>
<organism evidence="1 2">
    <name type="scientific">Methylobacterium isbiliense</name>
    <dbReference type="NCBI Taxonomy" id="315478"/>
    <lineage>
        <taxon>Bacteria</taxon>
        <taxon>Pseudomonadati</taxon>
        <taxon>Pseudomonadota</taxon>
        <taxon>Alphaproteobacteria</taxon>
        <taxon>Hyphomicrobiales</taxon>
        <taxon>Methylobacteriaceae</taxon>
        <taxon>Methylobacterium</taxon>
    </lineage>
</organism>
<proteinExistence type="predicted"/>
<evidence type="ECO:0008006" key="3">
    <source>
        <dbReference type="Google" id="ProtNLM"/>
    </source>
</evidence>
<accession>A0ABQ4S8R1</accession>
<gene>
    <name evidence="1" type="ORF">GMJLKIPL_0782</name>
</gene>
<reference evidence="1" key="2">
    <citation type="submission" date="2021-08" db="EMBL/GenBank/DDBJ databases">
        <authorList>
            <person name="Tani A."/>
            <person name="Ola A."/>
            <person name="Ogura Y."/>
            <person name="Katsura K."/>
            <person name="Hayashi T."/>
        </authorList>
    </citation>
    <scope>NUCLEOTIDE SEQUENCE</scope>
    <source>
        <strain evidence="1">DSM 17168</strain>
    </source>
</reference>
<evidence type="ECO:0000313" key="2">
    <source>
        <dbReference type="Proteomes" id="UP001055153"/>
    </source>
</evidence>
<comment type="caution">
    <text evidence="1">The sequence shown here is derived from an EMBL/GenBank/DDBJ whole genome shotgun (WGS) entry which is preliminary data.</text>
</comment>
<dbReference type="Proteomes" id="UP001055153">
    <property type="component" value="Unassembled WGS sequence"/>
</dbReference>
<evidence type="ECO:0000313" key="1">
    <source>
        <dbReference type="EMBL" id="GJD98869.1"/>
    </source>
</evidence>
<name>A0ABQ4S8R1_9HYPH</name>
<dbReference type="EMBL" id="BPQQ01000008">
    <property type="protein sequence ID" value="GJD98869.1"/>
    <property type="molecule type" value="Genomic_DNA"/>
</dbReference>
<dbReference type="RefSeq" id="WP_238233817.1">
    <property type="nucleotide sequence ID" value="NZ_BPQQ01000008.1"/>
</dbReference>
<reference evidence="1" key="1">
    <citation type="journal article" date="2021" name="Front. Microbiol.">
        <title>Comprehensive Comparative Genomics and Phenotyping of Methylobacterium Species.</title>
        <authorList>
            <person name="Alessa O."/>
            <person name="Ogura Y."/>
            <person name="Fujitani Y."/>
            <person name="Takami H."/>
            <person name="Hayashi T."/>
            <person name="Sahin N."/>
            <person name="Tani A."/>
        </authorList>
    </citation>
    <scope>NUCLEOTIDE SEQUENCE</scope>
    <source>
        <strain evidence="1">DSM 17168</strain>
    </source>
</reference>
<keyword evidence="2" id="KW-1185">Reference proteome</keyword>